<dbReference type="Proteomes" id="UP000004995">
    <property type="component" value="Unassembled WGS sequence"/>
</dbReference>
<name>K4A3N9_SETIT</name>
<reference evidence="2" key="1">
    <citation type="journal article" date="2012" name="Nat. Biotechnol.">
        <title>Reference genome sequence of the model plant Setaria.</title>
        <authorList>
            <person name="Bennetzen J.L."/>
            <person name="Schmutz J."/>
            <person name="Wang H."/>
            <person name="Percifield R."/>
            <person name="Hawkins J."/>
            <person name="Pontaroli A.C."/>
            <person name="Estep M."/>
            <person name="Feng L."/>
            <person name="Vaughn J.N."/>
            <person name="Grimwood J."/>
            <person name="Jenkins J."/>
            <person name="Barry K."/>
            <person name="Lindquist E."/>
            <person name="Hellsten U."/>
            <person name="Deshpande S."/>
            <person name="Wang X."/>
            <person name="Wu X."/>
            <person name="Mitros T."/>
            <person name="Triplett J."/>
            <person name="Yang X."/>
            <person name="Ye C.Y."/>
            <person name="Mauro-Herrera M."/>
            <person name="Wang L."/>
            <person name="Li P."/>
            <person name="Sharma M."/>
            <person name="Sharma R."/>
            <person name="Ronald P.C."/>
            <person name="Panaud O."/>
            <person name="Kellogg E.A."/>
            <person name="Brutnell T.P."/>
            <person name="Doust A.N."/>
            <person name="Tuskan G.A."/>
            <person name="Rokhsar D."/>
            <person name="Devos K.M."/>
        </authorList>
    </citation>
    <scope>NUCLEOTIDE SEQUENCE [LARGE SCALE GENOMIC DNA]</scope>
    <source>
        <strain evidence="2">cv. Yugu1</strain>
    </source>
</reference>
<accession>K4A3N9</accession>
<dbReference type="AlphaFoldDB" id="K4A3N9"/>
<evidence type="ECO:0000313" key="2">
    <source>
        <dbReference type="Proteomes" id="UP000004995"/>
    </source>
</evidence>
<reference evidence="1" key="2">
    <citation type="submission" date="2018-08" db="UniProtKB">
        <authorList>
            <consortium name="EnsemblPlants"/>
        </authorList>
    </citation>
    <scope>IDENTIFICATION</scope>
    <source>
        <strain evidence="1">Yugu1</strain>
    </source>
</reference>
<dbReference type="InParanoid" id="K4A3N9"/>
<organism evidence="1 2">
    <name type="scientific">Setaria italica</name>
    <name type="common">Foxtail millet</name>
    <name type="synonym">Panicum italicum</name>
    <dbReference type="NCBI Taxonomy" id="4555"/>
    <lineage>
        <taxon>Eukaryota</taxon>
        <taxon>Viridiplantae</taxon>
        <taxon>Streptophyta</taxon>
        <taxon>Embryophyta</taxon>
        <taxon>Tracheophyta</taxon>
        <taxon>Spermatophyta</taxon>
        <taxon>Magnoliopsida</taxon>
        <taxon>Liliopsida</taxon>
        <taxon>Poales</taxon>
        <taxon>Poaceae</taxon>
        <taxon>PACMAD clade</taxon>
        <taxon>Panicoideae</taxon>
        <taxon>Panicodae</taxon>
        <taxon>Paniceae</taxon>
        <taxon>Cenchrinae</taxon>
        <taxon>Setaria</taxon>
    </lineage>
</organism>
<dbReference type="EnsemblPlants" id="KQL22602">
    <property type="protein sequence ID" value="KQL22602"/>
    <property type="gene ID" value="SETIT_033492mg"/>
</dbReference>
<dbReference type="Gramene" id="KQL22602">
    <property type="protein sequence ID" value="KQL22602"/>
    <property type="gene ID" value="SETIT_033492mg"/>
</dbReference>
<sequence length="38" mass="4300">MRGSVWRFMIHLPLDLLLRDEGGGFRCFCGAVEMSVSI</sequence>
<proteinExistence type="predicted"/>
<protein>
    <submittedName>
        <fullName evidence="1">Uncharacterized protein</fullName>
    </submittedName>
</protein>
<keyword evidence="2" id="KW-1185">Reference proteome</keyword>
<dbReference type="EMBL" id="AGNK02000693">
    <property type="status" value="NOT_ANNOTATED_CDS"/>
    <property type="molecule type" value="Genomic_DNA"/>
</dbReference>
<evidence type="ECO:0000313" key="1">
    <source>
        <dbReference type="EnsemblPlants" id="KQL22602"/>
    </source>
</evidence>
<dbReference type="HOGENOM" id="CLU_3336435_0_0_1"/>